<sequence length="89" mass="10246">MNILTGNHDGFTRHALDGFLFQADSKLDCSVFEDDDMIDEIDNFVKDYLVTFLQECFNDAGGKLSKIPYYLYYPNTGAAYDLLSEKWLE</sequence>
<accession>A0ABY5U144</accession>
<protein>
    <recommendedName>
        <fullName evidence="3">CdiI immunity protein domain-containing protein</fullName>
    </recommendedName>
</protein>
<evidence type="ECO:0000313" key="1">
    <source>
        <dbReference type="EMBL" id="UWE03381.1"/>
    </source>
</evidence>
<gene>
    <name evidence="1" type="ORF">NYR52_14915</name>
</gene>
<keyword evidence="2" id="KW-1185">Reference proteome</keyword>
<dbReference type="EMBL" id="CP103866">
    <property type="protein sequence ID" value="UWE03381.1"/>
    <property type="molecule type" value="Genomic_DNA"/>
</dbReference>
<reference evidence="1" key="1">
    <citation type="submission" date="2022-08" db="EMBL/GenBank/DDBJ databases">
        <title>The complete genome sequence of the thermophilic bacterium Laceyella sacchari FBKL4.010 reveals the basis for tetramethylpyrazine biosynthesis in Moutai-flavor Daqu.</title>
        <authorList>
            <person name="Li D."/>
            <person name="Huang W."/>
            <person name="Wang C."/>
            <person name="Qiu S."/>
        </authorList>
    </citation>
    <scope>NUCLEOTIDE SEQUENCE</scope>
    <source>
        <strain evidence="1">FBKL4.014</strain>
    </source>
</reference>
<organism evidence="1 2">
    <name type="scientific">Laceyella sacchari</name>
    <name type="common">Thermoactinomyces thalpophilus</name>
    <dbReference type="NCBI Taxonomy" id="37482"/>
    <lineage>
        <taxon>Bacteria</taxon>
        <taxon>Bacillati</taxon>
        <taxon>Bacillota</taxon>
        <taxon>Bacilli</taxon>
        <taxon>Bacillales</taxon>
        <taxon>Thermoactinomycetaceae</taxon>
        <taxon>Laceyella</taxon>
    </lineage>
</organism>
<dbReference type="Proteomes" id="UP001058650">
    <property type="component" value="Chromosome"/>
</dbReference>
<proteinExistence type="predicted"/>
<name>A0ABY5U144_LACSH</name>
<evidence type="ECO:0000313" key="2">
    <source>
        <dbReference type="Proteomes" id="UP001058650"/>
    </source>
</evidence>
<evidence type="ECO:0008006" key="3">
    <source>
        <dbReference type="Google" id="ProtNLM"/>
    </source>
</evidence>
<dbReference type="RefSeq" id="WP_259435951.1">
    <property type="nucleotide sequence ID" value="NZ_CP103866.1"/>
</dbReference>